<evidence type="ECO:0000256" key="17">
    <source>
        <dbReference type="ARBA" id="ARBA00049513"/>
    </source>
</evidence>
<sequence length="698" mass="77178">MDGASAELAAGEPKISEEPPSDGGGGGGGGGGGVAELTPEELVAKSIAPVKREFLCPPPTRTCSDDADDVDSKTKKSALSSSFLKEKKSKRQLKRERQQEKKSALHLCPVVARSGDVSSCRYNDKCHFSHDVEAFKAEKPDDLEGECPFLSAEGPCPYGLACRFSGTHKDGFSGEALDGRKKNSEMNGLSKDVQKLLWKNKMKFPKADAQLKLLGHMNSKNKKLSDKEDDNQTTSNGSPATGENGCLEVAGDSNNQMDQQLAEEDASDDHPFASDEVRPLKKVKSSVDEIDCPNEINNGVSVLEKDLEKSSSHMESGTTTNYISIETDKSLKLHPREKKLIDFSEKLYLAPLTTVGNLPFRRVCKVLGADVTCGEMAMCTNLLQGQASEWALLRRHSSEELFGVQICGAYPDTVARIVELIDQECTVDFIDINMGCPIDIVVNKGAGSALLTKPTRMKSILQAASGTIDRPITVKVRTGYLEGKNRIDLLIEDIGKWGANAVTIHGRSRQQRYSKLADWEYIYQCARKAPDALQVLGNGDVFTYLDWNRHKSDCPDLSTCMIARGALIKPWIFTEIKEQRHWDISSGERLNILKEYVRFGLDHWGSDAKGVETIRHFLLEWLSYTCRYIPVGLLDVIPQRLNWRPPSYFGRDDLETLMASDSAADWIRISEMLLGKVPADFAFTPKHKSNAYDRAENG</sequence>
<evidence type="ECO:0000256" key="3">
    <source>
        <dbReference type="ARBA" id="ARBA00022643"/>
    </source>
</evidence>
<evidence type="ECO:0000256" key="16">
    <source>
        <dbReference type="ARBA" id="ARBA00049447"/>
    </source>
</evidence>
<organism evidence="22 23">
    <name type="scientific">Camellia sinensis</name>
    <name type="common">Tea plant</name>
    <name type="synonym">Thea sinensis</name>
    <dbReference type="NCBI Taxonomy" id="4442"/>
    <lineage>
        <taxon>Eukaryota</taxon>
        <taxon>Viridiplantae</taxon>
        <taxon>Streptophyta</taxon>
        <taxon>Embryophyta</taxon>
        <taxon>Tracheophyta</taxon>
        <taxon>Spermatophyta</taxon>
        <taxon>Magnoliopsida</taxon>
        <taxon>eudicotyledons</taxon>
        <taxon>Gunneridae</taxon>
        <taxon>Pentapetalae</taxon>
        <taxon>asterids</taxon>
        <taxon>Ericales</taxon>
        <taxon>Theaceae</taxon>
        <taxon>Camellia</taxon>
    </lineage>
</organism>
<comment type="cofactor">
    <cofactor evidence="1 19">
        <name>FMN</name>
        <dbReference type="ChEBI" id="CHEBI:58210"/>
    </cofactor>
</comment>
<evidence type="ECO:0000256" key="5">
    <source>
        <dbReference type="ARBA" id="ARBA00022694"/>
    </source>
</evidence>
<protein>
    <recommendedName>
        <fullName evidence="19">tRNA-dihydrouridine(47) synthase [NAD(P)(+)]</fullName>
        <ecNumber evidence="19">1.3.1.-</ecNumber>
    </recommendedName>
    <alternativeName>
        <fullName evidence="19">tRNA-dihydrouridine synthase 3</fullName>
    </alternativeName>
</protein>
<evidence type="ECO:0000256" key="11">
    <source>
        <dbReference type="ARBA" id="ARBA00023002"/>
    </source>
</evidence>
<dbReference type="GO" id="GO:0006397">
    <property type="term" value="P:mRNA processing"/>
    <property type="evidence" value="ECO:0007669"/>
    <property type="project" value="UniProtKB-KW"/>
</dbReference>
<feature type="compositionally biased region" description="Polar residues" evidence="20">
    <location>
        <begin position="232"/>
        <end position="241"/>
    </location>
</feature>
<comment type="function">
    <text evidence="13">Catalyzes the synthesis of dihydrouridine, a modified base found in the D-loop of most tRNAs. Specifically modifies U47 in cytoplasmic tRNAs. Catalyzes the synthesis of dihydrouridine in some mRNAs, thereby affecting their translation.</text>
</comment>
<feature type="compositionally biased region" description="Gly residues" evidence="20">
    <location>
        <begin position="22"/>
        <end position="34"/>
    </location>
</feature>
<name>A0A7J7GT12_CAMSI</name>
<dbReference type="Pfam" id="PF01207">
    <property type="entry name" value="Dus"/>
    <property type="match status" value="1"/>
</dbReference>
<comment type="catalytic activity">
    <reaction evidence="17">
        <text>5,6-dihydrouridine(47) in tRNA + NADP(+) = uridine(47) in tRNA + NADPH + H(+)</text>
        <dbReference type="Rhea" id="RHEA:53360"/>
        <dbReference type="Rhea" id="RHEA-COMP:13539"/>
        <dbReference type="Rhea" id="RHEA-COMP:13540"/>
        <dbReference type="ChEBI" id="CHEBI:15378"/>
        <dbReference type="ChEBI" id="CHEBI:57783"/>
        <dbReference type="ChEBI" id="CHEBI:58349"/>
        <dbReference type="ChEBI" id="CHEBI:65315"/>
        <dbReference type="ChEBI" id="CHEBI:74443"/>
        <dbReference type="EC" id="1.3.1.89"/>
    </reaction>
    <physiologicalReaction direction="right-to-left" evidence="17">
        <dbReference type="Rhea" id="RHEA:53362"/>
    </physiologicalReaction>
</comment>
<evidence type="ECO:0000256" key="12">
    <source>
        <dbReference type="ARBA" id="ARBA00023027"/>
    </source>
</evidence>
<feature type="region of interest" description="Disordered" evidence="20">
    <location>
        <begin position="58"/>
        <end position="100"/>
    </location>
</feature>
<keyword evidence="10" id="KW-0521">NADP</keyword>
<evidence type="ECO:0000256" key="13">
    <source>
        <dbReference type="ARBA" id="ARBA00045934"/>
    </source>
</evidence>
<evidence type="ECO:0000256" key="1">
    <source>
        <dbReference type="ARBA" id="ARBA00001917"/>
    </source>
</evidence>
<keyword evidence="11 19" id="KW-0560">Oxidoreductase</keyword>
<evidence type="ECO:0000259" key="21">
    <source>
        <dbReference type="PROSITE" id="PS50103"/>
    </source>
</evidence>
<evidence type="ECO:0000256" key="4">
    <source>
        <dbReference type="ARBA" id="ARBA00022664"/>
    </source>
</evidence>
<feature type="region of interest" description="Disordered" evidence="20">
    <location>
        <begin position="1"/>
        <end position="40"/>
    </location>
</feature>
<dbReference type="Pfam" id="PF25585">
    <property type="entry name" value="zf-CCCH_DUS3L"/>
    <property type="match status" value="2"/>
</dbReference>
<evidence type="ECO:0000256" key="7">
    <source>
        <dbReference type="ARBA" id="ARBA00022737"/>
    </source>
</evidence>
<keyword evidence="3 19" id="KW-0288">FMN</keyword>
<evidence type="ECO:0000256" key="6">
    <source>
        <dbReference type="ARBA" id="ARBA00022723"/>
    </source>
</evidence>
<dbReference type="InterPro" id="IPR013785">
    <property type="entry name" value="Aldolase_TIM"/>
</dbReference>
<comment type="catalytic activity">
    <reaction evidence="16">
        <text>a 5,6-dihydrouridine in mRNA + NADP(+) = a uridine in mRNA + NADPH + H(+)</text>
        <dbReference type="Rhea" id="RHEA:69855"/>
        <dbReference type="Rhea" id="RHEA-COMP:14658"/>
        <dbReference type="Rhea" id="RHEA-COMP:17789"/>
        <dbReference type="ChEBI" id="CHEBI:15378"/>
        <dbReference type="ChEBI" id="CHEBI:57783"/>
        <dbReference type="ChEBI" id="CHEBI:58349"/>
        <dbReference type="ChEBI" id="CHEBI:65315"/>
        <dbReference type="ChEBI" id="CHEBI:74443"/>
    </reaction>
    <physiologicalReaction direction="right-to-left" evidence="16">
        <dbReference type="Rhea" id="RHEA:69857"/>
    </physiologicalReaction>
</comment>
<dbReference type="InterPro" id="IPR018517">
    <property type="entry name" value="tRNA_hU_synthase_CS"/>
</dbReference>
<keyword evidence="23" id="KW-1185">Reference proteome</keyword>
<dbReference type="GO" id="GO:0102265">
    <property type="term" value="F:tRNA-dihydrouridine47 synthase activity"/>
    <property type="evidence" value="ECO:0007669"/>
    <property type="project" value="UniProtKB-EC"/>
</dbReference>
<dbReference type="GO" id="GO:0008270">
    <property type="term" value="F:zinc ion binding"/>
    <property type="evidence" value="ECO:0007669"/>
    <property type="project" value="UniProtKB-KW"/>
</dbReference>
<evidence type="ECO:0000256" key="8">
    <source>
        <dbReference type="ARBA" id="ARBA00022771"/>
    </source>
</evidence>
<gene>
    <name evidence="22" type="ORF">HYC85_017392</name>
</gene>
<evidence type="ECO:0000256" key="2">
    <source>
        <dbReference type="ARBA" id="ARBA00022630"/>
    </source>
</evidence>
<dbReference type="PROSITE" id="PS50103">
    <property type="entry name" value="ZF_C3H1"/>
    <property type="match status" value="1"/>
</dbReference>
<proteinExistence type="inferred from homology"/>
<comment type="catalytic activity">
    <reaction evidence="14">
        <text>5,6-dihydrouridine(47) in tRNA + NAD(+) = uridine(47) in tRNA + NADH + H(+)</text>
        <dbReference type="Rhea" id="RHEA:53364"/>
        <dbReference type="Rhea" id="RHEA-COMP:13539"/>
        <dbReference type="Rhea" id="RHEA-COMP:13540"/>
        <dbReference type="ChEBI" id="CHEBI:15378"/>
        <dbReference type="ChEBI" id="CHEBI:57540"/>
        <dbReference type="ChEBI" id="CHEBI:57945"/>
        <dbReference type="ChEBI" id="CHEBI:65315"/>
        <dbReference type="ChEBI" id="CHEBI:74443"/>
        <dbReference type="EC" id="1.3.1.89"/>
    </reaction>
    <physiologicalReaction direction="right-to-left" evidence="14">
        <dbReference type="Rhea" id="RHEA:53366"/>
    </physiologicalReaction>
</comment>
<keyword evidence="9 18" id="KW-0862">Zinc</keyword>
<dbReference type="PANTHER" id="PTHR45846:SF1">
    <property type="entry name" value="TRNA-DIHYDROURIDINE(47) SYNTHASE [NAD(P)(+)]-LIKE"/>
    <property type="match status" value="1"/>
</dbReference>
<keyword evidence="8 18" id="KW-0863">Zinc-finger</keyword>
<dbReference type="PROSITE" id="PS01136">
    <property type="entry name" value="UPF0034"/>
    <property type="match status" value="1"/>
</dbReference>
<evidence type="ECO:0000256" key="20">
    <source>
        <dbReference type="SAM" id="MobiDB-lite"/>
    </source>
</evidence>
<dbReference type="AlphaFoldDB" id="A0A7J7GT12"/>
<accession>A0A7J7GT12</accession>
<feature type="region of interest" description="Disordered" evidence="20">
    <location>
        <begin position="219"/>
        <end position="280"/>
    </location>
</feature>
<keyword evidence="12" id="KW-0520">NAD</keyword>
<evidence type="ECO:0000256" key="14">
    <source>
        <dbReference type="ARBA" id="ARBA00048266"/>
    </source>
</evidence>
<dbReference type="Gene3D" id="4.10.1000.10">
    <property type="entry name" value="Zinc finger, CCCH-type"/>
    <property type="match status" value="1"/>
</dbReference>
<evidence type="ECO:0000256" key="18">
    <source>
        <dbReference type="PROSITE-ProRule" id="PRU00723"/>
    </source>
</evidence>
<dbReference type="EC" id="1.3.1.-" evidence="19"/>
<dbReference type="PANTHER" id="PTHR45846">
    <property type="entry name" value="TRNA-DIHYDROURIDINE(47) SYNTHASE [NAD(P)(+)]-LIKE"/>
    <property type="match status" value="1"/>
</dbReference>
<dbReference type="InterPro" id="IPR035587">
    <property type="entry name" value="DUS-like_FMN-bd"/>
</dbReference>
<keyword evidence="4" id="KW-0507">mRNA processing</keyword>
<dbReference type="SMR" id="A0A7J7GT12"/>
<dbReference type="CDD" id="cd02801">
    <property type="entry name" value="DUS_like_FMN"/>
    <property type="match status" value="1"/>
</dbReference>
<keyword evidence="5 19" id="KW-0819">tRNA processing</keyword>
<dbReference type="FunFam" id="4.10.1000.10:FF:000029">
    <property type="entry name" value="tRNA-dihydrouridine(47) synthase [NAD(P)(+)]"/>
    <property type="match status" value="1"/>
</dbReference>
<evidence type="ECO:0000256" key="10">
    <source>
        <dbReference type="ARBA" id="ARBA00022857"/>
    </source>
</evidence>
<dbReference type="Gene3D" id="3.20.20.70">
    <property type="entry name" value="Aldolase class I"/>
    <property type="match status" value="1"/>
</dbReference>
<comment type="similarity">
    <text evidence="19">Belongs to the dus family. Dus3 subfamily.</text>
</comment>
<reference evidence="22 23" key="2">
    <citation type="submission" date="2020-07" db="EMBL/GenBank/DDBJ databases">
        <title>Genome assembly of wild tea tree DASZ reveals pedigree and selection history of tea varieties.</title>
        <authorList>
            <person name="Zhang W."/>
        </authorList>
    </citation>
    <scope>NUCLEOTIDE SEQUENCE [LARGE SCALE GENOMIC DNA]</scope>
    <source>
        <strain evidence="23">cv. G240</strain>
        <tissue evidence="22">Leaf</tissue>
    </source>
</reference>
<dbReference type="EMBL" id="JACBKZ010000008">
    <property type="protein sequence ID" value="KAF5943315.1"/>
    <property type="molecule type" value="Genomic_DNA"/>
</dbReference>
<evidence type="ECO:0000256" key="19">
    <source>
        <dbReference type="RuleBase" id="RU291113"/>
    </source>
</evidence>
<feature type="domain" description="C3H1-type" evidence="21">
    <location>
        <begin position="107"/>
        <end position="133"/>
    </location>
</feature>
<evidence type="ECO:0000313" key="23">
    <source>
        <dbReference type="Proteomes" id="UP000593564"/>
    </source>
</evidence>
<keyword evidence="2 19" id="KW-0285">Flavoprotein</keyword>
<evidence type="ECO:0000313" key="22">
    <source>
        <dbReference type="EMBL" id="KAF5943315.1"/>
    </source>
</evidence>
<feature type="compositionally biased region" description="Basic and acidic residues" evidence="20">
    <location>
        <begin position="268"/>
        <end position="279"/>
    </location>
</feature>
<comment type="catalytic activity">
    <reaction evidence="15">
        <text>a 5,6-dihydrouridine in mRNA + NAD(+) = a uridine in mRNA + NADH + H(+)</text>
        <dbReference type="Rhea" id="RHEA:69851"/>
        <dbReference type="Rhea" id="RHEA-COMP:14658"/>
        <dbReference type="Rhea" id="RHEA-COMP:17789"/>
        <dbReference type="ChEBI" id="CHEBI:15378"/>
        <dbReference type="ChEBI" id="CHEBI:57540"/>
        <dbReference type="ChEBI" id="CHEBI:57945"/>
        <dbReference type="ChEBI" id="CHEBI:65315"/>
        <dbReference type="ChEBI" id="CHEBI:74443"/>
    </reaction>
    <physiologicalReaction direction="right-to-left" evidence="15">
        <dbReference type="Rhea" id="RHEA:69853"/>
    </physiologicalReaction>
</comment>
<keyword evidence="6 18" id="KW-0479">Metal-binding</keyword>
<feature type="zinc finger region" description="C3H1-type" evidence="18">
    <location>
        <begin position="107"/>
        <end position="133"/>
    </location>
</feature>
<dbReference type="GO" id="GO:0003723">
    <property type="term" value="F:RNA binding"/>
    <property type="evidence" value="ECO:0007669"/>
    <property type="project" value="TreeGrafter"/>
</dbReference>
<dbReference type="GO" id="GO:0050660">
    <property type="term" value="F:flavin adenine dinucleotide binding"/>
    <property type="evidence" value="ECO:0007669"/>
    <property type="project" value="UniProtKB-UniRule"/>
</dbReference>
<evidence type="ECO:0000256" key="15">
    <source>
        <dbReference type="ARBA" id="ARBA00048342"/>
    </source>
</evidence>
<dbReference type="InterPro" id="IPR000571">
    <property type="entry name" value="Znf_CCCH"/>
</dbReference>
<evidence type="ECO:0000256" key="9">
    <source>
        <dbReference type="ARBA" id="ARBA00022833"/>
    </source>
</evidence>
<keyword evidence="7" id="KW-0677">Repeat</keyword>
<reference evidence="23" key="1">
    <citation type="journal article" date="2020" name="Nat. Commun.">
        <title>Genome assembly of wild tea tree DASZ reveals pedigree and selection history of tea varieties.</title>
        <authorList>
            <person name="Zhang W."/>
            <person name="Zhang Y."/>
            <person name="Qiu H."/>
            <person name="Guo Y."/>
            <person name="Wan H."/>
            <person name="Zhang X."/>
            <person name="Scossa F."/>
            <person name="Alseekh S."/>
            <person name="Zhang Q."/>
            <person name="Wang P."/>
            <person name="Xu L."/>
            <person name="Schmidt M.H."/>
            <person name="Jia X."/>
            <person name="Li D."/>
            <person name="Zhu A."/>
            <person name="Guo F."/>
            <person name="Chen W."/>
            <person name="Ni D."/>
            <person name="Usadel B."/>
            <person name="Fernie A.R."/>
            <person name="Wen W."/>
        </authorList>
    </citation>
    <scope>NUCLEOTIDE SEQUENCE [LARGE SCALE GENOMIC DNA]</scope>
    <source>
        <strain evidence="23">cv. G240</strain>
    </source>
</reference>
<dbReference type="FunFam" id="3.20.20.70:FF:000067">
    <property type="entry name" value="tRNA-dihydrouridine(47) synthase [NAD(P)(+)]"/>
    <property type="match status" value="1"/>
</dbReference>
<dbReference type="SUPFAM" id="SSF51395">
    <property type="entry name" value="FMN-linked oxidoreductases"/>
    <property type="match status" value="1"/>
</dbReference>
<comment type="caution">
    <text evidence="22">The sequence shown here is derived from an EMBL/GenBank/DDBJ whole genome shotgun (WGS) entry which is preliminary data.</text>
</comment>
<dbReference type="Proteomes" id="UP000593564">
    <property type="component" value="Unassembled WGS sequence"/>
</dbReference>